<keyword evidence="4" id="KW-1185">Reference proteome</keyword>
<evidence type="ECO:0000256" key="1">
    <source>
        <dbReference type="ARBA" id="ARBA00022801"/>
    </source>
</evidence>
<name>A0A841FQI7_9ACTN</name>
<protein>
    <submittedName>
        <fullName evidence="3">Nicotinamidase-related amidase</fullName>
    </submittedName>
</protein>
<dbReference type="InterPro" id="IPR050272">
    <property type="entry name" value="Isochorismatase-like_hydrls"/>
</dbReference>
<organism evidence="3 4">
    <name type="scientific">Phytomonospora endophytica</name>
    <dbReference type="NCBI Taxonomy" id="714109"/>
    <lineage>
        <taxon>Bacteria</taxon>
        <taxon>Bacillati</taxon>
        <taxon>Actinomycetota</taxon>
        <taxon>Actinomycetes</taxon>
        <taxon>Micromonosporales</taxon>
        <taxon>Micromonosporaceae</taxon>
        <taxon>Phytomonospora</taxon>
    </lineage>
</organism>
<evidence type="ECO:0000313" key="4">
    <source>
        <dbReference type="Proteomes" id="UP000548476"/>
    </source>
</evidence>
<gene>
    <name evidence="3" type="ORF">HNR73_003374</name>
</gene>
<dbReference type="Proteomes" id="UP000548476">
    <property type="component" value="Unassembled WGS sequence"/>
</dbReference>
<evidence type="ECO:0000259" key="2">
    <source>
        <dbReference type="Pfam" id="PF00857"/>
    </source>
</evidence>
<reference evidence="3 4" key="1">
    <citation type="submission" date="2020-08" db="EMBL/GenBank/DDBJ databases">
        <title>Genomic Encyclopedia of Type Strains, Phase IV (KMG-IV): sequencing the most valuable type-strain genomes for metagenomic binning, comparative biology and taxonomic classification.</title>
        <authorList>
            <person name="Goeker M."/>
        </authorList>
    </citation>
    <scope>NUCLEOTIDE SEQUENCE [LARGE SCALE GENOMIC DNA]</scope>
    <source>
        <strain evidence="3 4">YIM 65646</strain>
    </source>
</reference>
<dbReference type="GO" id="GO:0016787">
    <property type="term" value="F:hydrolase activity"/>
    <property type="evidence" value="ECO:0007669"/>
    <property type="project" value="UniProtKB-KW"/>
</dbReference>
<dbReference type="AlphaFoldDB" id="A0A841FQI7"/>
<dbReference type="InterPro" id="IPR000868">
    <property type="entry name" value="Isochorismatase-like_dom"/>
</dbReference>
<accession>A0A841FQI7</accession>
<dbReference type="InterPro" id="IPR036380">
    <property type="entry name" value="Isochorismatase-like_sf"/>
</dbReference>
<keyword evidence="1" id="KW-0378">Hydrolase</keyword>
<dbReference type="PANTHER" id="PTHR43540">
    <property type="entry name" value="PEROXYUREIDOACRYLATE/UREIDOACRYLATE AMIDOHYDROLASE-RELATED"/>
    <property type="match status" value="1"/>
</dbReference>
<evidence type="ECO:0000313" key="3">
    <source>
        <dbReference type="EMBL" id="MBB6035517.1"/>
    </source>
</evidence>
<sequence>MTTLENRPNTALVVIDVQVGVVAGGHERDAVVANIATLVAKAREAGAPVVWVQHSSAENLPIGSAGWEIVPELAPAKAEPLVAKTWPDSFEETTLEEVLAGLGVGRLVVAGAQTDECVRSTLHGAIARGYDATLVSDAHTTEDLSSYGAPGPGQVIAHTNLYWTHHAAPGRSAGTVATADAEFGKA</sequence>
<proteinExistence type="predicted"/>
<feature type="domain" description="Isochorismatase-like" evidence="2">
    <location>
        <begin position="10"/>
        <end position="142"/>
    </location>
</feature>
<dbReference type="RefSeq" id="WP_184788357.1">
    <property type="nucleotide sequence ID" value="NZ_BONT01000002.1"/>
</dbReference>
<dbReference type="Gene3D" id="3.40.50.850">
    <property type="entry name" value="Isochorismatase-like"/>
    <property type="match status" value="1"/>
</dbReference>
<comment type="caution">
    <text evidence="3">The sequence shown here is derived from an EMBL/GenBank/DDBJ whole genome shotgun (WGS) entry which is preliminary data.</text>
</comment>
<dbReference type="EMBL" id="JACHGT010000006">
    <property type="protein sequence ID" value="MBB6035517.1"/>
    <property type="molecule type" value="Genomic_DNA"/>
</dbReference>
<dbReference type="SUPFAM" id="SSF52499">
    <property type="entry name" value="Isochorismatase-like hydrolases"/>
    <property type="match status" value="1"/>
</dbReference>
<dbReference type="Pfam" id="PF00857">
    <property type="entry name" value="Isochorismatase"/>
    <property type="match status" value="1"/>
</dbReference>